<dbReference type="PANTHER" id="PTHR11740">
    <property type="entry name" value="CASEIN KINASE II SUBUNIT BETA"/>
    <property type="match status" value="1"/>
</dbReference>
<dbReference type="STRING" id="67003.A0A1X0NE95"/>
<comment type="caution">
    <text evidence="4">The sequence shown here is derived from an EMBL/GenBank/DDBJ whole genome shotgun (WGS) entry which is preliminary data.</text>
</comment>
<dbReference type="GO" id="GO:0019887">
    <property type="term" value="F:protein kinase regulator activity"/>
    <property type="evidence" value="ECO:0007669"/>
    <property type="project" value="InterPro"/>
</dbReference>
<protein>
    <recommendedName>
        <fullName evidence="2">Casein kinase II subunit beta</fullName>
        <shortName evidence="2">CK II beta</shortName>
    </recommendedName>
</protein>
<dbReference type="GeneID" id="39991478"/>
<evidence type="ECO:0000256" key="2">
    <source>
        <dbReference type="RuleBase" id="RU361268"/>
    </source>
</evidence>
<feature type="region of interest" description="Disordered" evidence="3">
    <location>
        <begin position="216"/>
        <end position="348"/>
    </location>
</feature>
<comment type="subunit">
    <text evidence="2">Tetramer of two alpha and two beta subunits.</text>
</comment>
<proteinExistence type="inferred from homology"/>
<dbReference type="GO" id="GO:0005956">
    <property type="term" value="C:protein kinase CK2 complex"/>
    <property type="evidence" value="ECO:0007669"/>
    <property type="project" value="UniProtKB-UniRule"/>
</dbReference>
<dbReference type="VEuPathDB" id="TriTrypDB:TM35_001091100"/>
<dbReference type="EMBL" id="NBCO01000109">
    <property type="protein sequence ID" value="ORC81687.1"/>
    <property type="molecule type" value="Genomic_DNA"/>
</dbReference>
<evidence type="ECO:0000256" key="1">
    <source>
        <dbReference type="ARBA" id="ARBA00006941"/>
    </source>
</evidence>
<dbReference type="RefSeq" id="XP_028877017.1">
    <property type="nucleotide sequence ID" value="XM_029031698.1"/>
</dbReference>
<dbReference type="Pfam" id="PF01214">
    <property type="entry name" value="CK_II_beta"/>
    <property type="match status" value="1"/>
</dbReference>
<keyword evidence="5" id="KW-1185">Reference proteome</keyword>
<dbReference type="Gene3D" id="1.10.1820.10">
    <property type="entry name" value="protein kinase ck2 holoenzyme, chain C, domain 1"/>
    <property type="match status" value="1"/>
</dbReference>
<dbReference type="Gene3D" id="2.20.25.20">
    <property type="match status" value="1"/>
</dbReference>
<dbReference type="InterPro" id="IPR035991">
    <property type="entry name" value="Casein_kinase_II_beta-like"/>
</dbReference>
<dbReference type="FunFam" id="2.20.25.20:FF:000001">
    <property type="entry name" value="Casein kinase II subunit beta"/>
    <property type="match status" value="1"/>
</dbReference>
<feature type="compositionally biased region" description="Basic and acidic residues" evidence="3">
    <location>
        <begin position="339"/>
        <end position="348"/>
    </location>
</feature>
<comment type="similarity">
    <text evidence="1 2">Belongs to the casein kinase 2 subunit beta family.</text>
</comment>
<feature type="compositionally biased region" description="Basic and acidic residues" evidence="3">
    <location>
        <begin position="242"/>
        <end position="261"/>
    </location>
</feature>
<evidence type="ECO:0000313" key="5">
    <source>
        <dbReference type="Proteomes" id="UP000192257"/>
    </source>
</evidence>
<evidence type="ECO:0000256" key="3">
    <source>
        <dbReference type="SAM" id="MobiDB-lite"/>
    </source>
</evidence>
<dbReference type="Proteomes" id="UP000192257">
    <property type="component" value="Unassembled WGS sequence"/>
</dbReference>
<reference evidence="4 5" key="1">
    <citation type="submission" date="2017-03" db="EMBL/GenBank/DDBJ databases">
        <title>An alternative strategy for trypanosome survival in the mammalian bloodstream revealed through genome and transcriptome analysis of the ubiquitous bovine parasite Trypanosoma (Megatrypanum) theileri.</title>
        <authorList>
            <person name="Kelly S."/>
            <person name="Ivens A."/>
            <person name="Mott A."/>
            <person name="O'Neill E."/>
            <person name="Emms D."/>
            <person name="Macleod O."/>
            <person name="Voorheis P."/>
            <person name="Matthews J."/>
            <person name="Matthews K."/>
            <person name="Carrington M."/>
        </authorList>
    </citation>
    <scope>NUCLEOTIDE SEQUENCE [LARGE SCALE GENOMIC DNA]</scope>
    <source>
        <strain evidence="4">Edinburgh</strain>
    </source>
</reference>
<feature type="compositionally biased region" description="Acidic residues" evidence="3">
    <location>
        <begin position="293"/>
        <end position="310"/>
    </location>
</feature>
<dbReference type="AlphaFoldDB" id="A0A1X0NE95"/>
<evidence type="ECO:0000313" key="4">
    <source>
        <dbReference type="EMBL" id="ORC81687.1"/>
    </source>
</evidence>
<name>A0A1X0NE95_9TRYP</name>
<dbReference type="InterPro" id="IPR000704">
    <property type="entry name" value="Casein_kinase_II_reg-sub"/>
</dbReference>
<feature type="compositionally biased region" description="Low complexity" evidence="3">
    <location>
        <begin position="221"/>
        <end position="241"/>
    </location>
</feature>
<feature type="compositionally biased region" description="Basic residues" evidence="3">
    <location>
        <begin position="272"/>
        <end position="283"/>
    </location>
</feature>
<accession>A0A1X0NE95</accession>
<dbReference type="PANTHER" id="PTHR11740:SF0">
    <property type="entry name" value="CASEIN KINASE II SUBUNIT BETA"/>
    <property type="match status" value="1"/>
</dbReference>
<feature type="compositionally biased region" description="Polar residues" evidence="3">
    <location>
        <begin position="311"/>
        <end position="338"/>
    </location>
</feature>
<gene>
    <name evidence="4" type="ORF">TM35_001091100</name>
</gene>
<dbReference type="PROSITE" id="PS01101">
    <property type="entry name" value="CK2_BETA"/>
    <property type="match status" value="1"/>
</dbReference>
<dbReference type="OrthoDB" id="3971593at2759"/>
<dbReference type="SUPFAM" id="SSF57798">
    <property type="entry name" value="Casein kinase II beta subunit"/>
    <property type="match status" value="1"/>
</dbReference>
<dbReference type="PRINTS" id="PR00472">
    <property type="entry name" value="CASNKINASEII"/>
</dbReference>
<dbReference type="FunFam" id="1.10.1820.10:FF:000011">
    <property type="entry name" value="Casein kinase II subunit beta"/>
    <property type="match status" value="1"/>
</dbReference>
<dbReference type="InterPro" id="IPR016149">
    <property type="entry name" value="Casein_kin_II_reg-sub_N"/>
</dbReference>
<sequence>MNYPAYTGDFSDDRAGFDDEAEEEVLPWIVWFCELKSHEFFCVVDRDFIDDEFNLTGLSTMVSFYHYALDLILDLETQNSARLTEEQQRLVEASAETLYGLIHARFITTQRGLKLMEEKFAEGEFGRCPRVFCGGQAVLPVGQSDVVRESSVKLYCPKCEDIYYPRSSRHRTLDGAFWGTTFPHLFLMQLRESGRIIAKPKQHYIPRIYGFRLRDKGDMNGGNNTNNNNTNNNNMDNTNANNDEKSRHNVNEEEAVGKDVKDDEEEEEQKEKKKTQQQQHHHHERDPEKGQAEEEDEEEEDEDEDEDEQAQGESTVGTSVGDSHTTSNTHTNARQSRNCFRDPNRGQN</sequence>
<organism evidence="4 5">
    <name type="scientific">Trypanosoma theileri</name>
    <dbReference type="NCBI Taxonomy" id="67003"/>
    <lineage>
        <taxon>Eukaryota</taxon>
        <taxon>Discoba</taxon>
        <taxon>Euglenozoa</taxon>
        <taxon>Kinetoplastea</taxon>
        <taxon>Metakinetoplastina</taxon>
        <taxon>Trypanosomatida</taxon>
        <taxon>Trypanosomatidae</taxon>
        <taxon>Trypanosoma</taxon>
    </lineage>
</organism>
<dbReference type="GO" id="GO:0005737">
    <property type="term" value="C:cytoplasm"/>
    <property type="evidence" value="ECO:0007669"/>
    <property type="project" value="TreeGrafter"/>
</dbReference>
<dbReference type="SMART" id="SM01085">
    <property type="entry name" value="CK_II_beta"/>
    <property type="match status" value="1"/>
</dbReference>